<dbReference type="EMBL" id="UZAK01045275">
    <property type="protein sequence ID" value="VDP73704.1"/>
    <property type="molecule type" value="Genomic_DNA"/>
</dbReference>
<gene>
    <name evidence="1" type="ORF">SCUD_LOCUS20894</name>
</gene>
<name>A0A183L0P5_9TREM</name>
<protein>
    <submittedName>
        <fullName evidence="3">Transmembrane protein</fullName>
    </submittedName>
</protein>
<evidence type="ECO:0000313" key="3">
    <source>
        <dbReference type="WBParaSite" id="SCUD_0002089701-mRNA-1"/>
    </source>
</evidence>
<dbReference type="STRING" id="6186.A0A183L0P5"/>
<evidence type="ECO:0000313" key="2">
    <source>
        <dbReference type="Proteomes" id="UP000279833"/>
    </source>
</evidence>
<dbReference type="Proteomes" id="UP000279833">
    <property type="component" value="Unassembled WGS sequence"/>
</dbReference>
<dbReference type="WBParaSite" id="SCUD_0002089701-mRNA-1">
    <property type="protein sequence ID" value="SCUD_0002089701-mRNA-1"/>
    <property type="gene ID" value="SCUD_0002089701"/>
</dbReference>
<reference evidence="3" key="1">
    <citation type="submission" date="2016-06" db="UniProtKB">
        <authorList>
            <consortium name="WormBaseParasite"/>
        </authorList>
    </citation>
    <scope>IDENTIFICATION</scope>
</reference>
<dbReference type="AlphaFoldDB" id="A0A183L0P5"/>
<sequence length="153" mass="18421">MKNGKPYINSQSSILNHSIETTLHPFNWLHLNIERLCNSEDKYLSIQWFQINIIEIKGFLFQFNYLSTSHEETKNNLTNTNHFFIHRLNVSMQQNHNLQNNIFQFNIKIKYQNNNLQYVDLNCLVFQKDSYHLQRNNAEQNQPDPINLFNQYV</sequence>
<evidence type="ECO:0000313" key="1">
    <source>
        <dbReference type="EMBL" id="VDP73704.1"/>
    </source>
</evidence>
<reference evidence="1 2" key="2">
    <citation type="submission" date="2018-11" db="EMBL/GenBank/DDBJ databases">
        <authorList>
            <consortium name="Pathogen Informatics"/>
        </authorList>
    </citation>
    <scope>NUCLEOTIDE SEQUENCE [LARGE SCALE GENOMIC DNA]</scope>
    <source>
        <strain evidence="1">Dakar</strain>
        <strain evidence="2">Dakar, Senegal</strain>
    </source>
</reference>
<organism evidence="3">
    <name type="scientific">Schistosoma curassoni</name>
    <dbReference type="NCBI Taxonomy" id="6186"/>
    <lineage>
        <taxon>Eukaryota</taxon>
        <taxon>Metazoa</taxon>
        <taxon>Spiralia</taxon>
        <taxon>Lophotrochozoa</taxon>
        <taxon>Platyhelminthes</taxon>
        <taxon>Trematoda</taxon>
        <taxon>Digenea</taxon>
        <taxon>Strigeidida</taxon>
        <taxon>Schistosomatoidea</taxon>
        <taxon>Schistosomatidae</taxon>
        <taxon>Schistosoma</taxon>
    </lineage>
</organism>
<keyword evidence="2" id="KW-1185">Reference proteome</keyword>
<proteinExistence type="predicted"/>
<accession>A0A183L0P5</accession>